<feature type="transmembrane region" description="Helical" evidence="2">
    <location>
        <begin position="107"/>
        <end position="124"/>
    </location>
</feature>
<dbReference type="EMBL" id="MHMW01000011">
    <property type="protein sequence ID" value="OGZ34406.1"/>
    <property type="molecule type" value="Genomic_DNA"/>
</dbReference>
<keyword evidence="1" id="KW-0175">Coiled coil</keyword>
<sequence>MDIFEKQQRLEAIQKIVKVRWLNVAIIVSLGLVLKINSADWAQSFEYTKIGILGVAAFGYNFIYWFFIRRPIEKISNRTLNIIALSQVVLDQIMYAFVFYFTGTVETIAFLLFYLTILVASSLYKTIGIILAGLLAVILHNGILIVEYYGLIPHIKAYQGTIWFGNSEMTRAKIIGFAFYMVVAVAFSVVLSNLIRKRETRLREEIKRSTKQAEQLFVQTKELTKTKDYLHEALEKSDKSRQELTESKKQLEVKLAEVEKYGELTTGREIKMIELKKNIKDLEDKITDLQTQIDNKK</sequence>
<feature type="transmembrane region" description="Helical" evidence="2">
    <location>
        <begin position="50"/>
        <end position="68"/>
    </location>
</feature>
<gene>
    <name evidence="3" type="ORF">A2Y98_02055</name>
</gene>
<proteinExistence type="predicted"/>
<keyword evidence="2" id="KW-0812">Transmembrane</keyword>
<reference evidence="3 4" key="1">
    <citation type="journal article" date="2016" name="Nat. Commun.">
        <title>Thousands of microbial genomes shed light on interconnected biogeochemical processes in an aquifer system.</title>
        <authorList>
            <person name="Anantharaman K."/>
            <person name="Brown C.T."/>
            <person name="Hug L.A."/>
            <person name="Sharon I."/>
            <person name="Castelle C.J."/>
            <person name="Probst A.J."/>
            <person name="Thomas B.C."/>
            <person name="Singh A."/>
            <person name="Wilkins M.J."/>
            <person name="Karaoz U."/>
            <person name="Brodie E.L."/>
            <person name="Williams K.H."/>
            <person name="Hubbard S.S."/>
            <person name="Banfield J.F."/>
        </authorList>
    </citation>
    <scope>NUCLEOTIDE SEQUENCE [LARGE SCALE GENOMIC DNA]</scope>
</reference>
<evidence type="ECO:0000256" key="2">
    <source>
        <dbReference type="SAM" id="Phobius"/>
    </source>
</evidence>
<feature type="transmembrane region" description="Helical" evidence="2">
    <location>
        <begin position="172"/>
        <end position="195"/>
    </location>
</feature>
<organism evidence="3 4">
    <name type="scientific">Candidatus Portnoybacteria bacterium RBG_19FT_COMBO_36_7</name>
    <dbReference type="NCBI Taxonomy" id="1801992"/>
    <lineage>
        <taxon>Bacteria</taxon>
        <taxon>Candidatus Portnoyibacteriota</taxon>
    </lineage>
</organism>
<feature type="coiled-coil region" evidence="1">
    <location>
        <begin position="230"/>
        <end position="292"/>
    </location>
</feature>
<accession>A0A1G2F8K8</accession>
<feature type="transmembrane region" description="Helical" evidence="2">
    <location>
        <begin position="131"/>
        <end position="152"/>
    </location>
</feature>
<evidence type="ECO:0000313" key="4">
    <source>
        <dbReference type="Proteomes" id="UP000179099"/>
    </source>
</evidence>
<name>A0A1G2F8K8_9BACT</name>
<evidence type="ECO:0000256" key="1">
    <source>
        <dbReference type="SAM" id="Coils"/>
    </source>
</evidence>
<dbReference type="Proteomes" id="UP000179099">
    <property type="component" value="Unassembled WGS sequence"/>
</dbReference>
<protein>
    <submittedName>
        <fullName evidence="3">Uncharacterized protein</fullName>
    </submittedName>
</protein>
<keyword evidence="2" id="KW-0472">Membrane</keyword>
<dbReference type="AlphaFoldDB" id="A0A1G2F8K8"/>
<comment type="caution">
    <text evidence="3">The sequence shown here is derived from an EMBL/GenBank/DDBJ whole genome shotgun (WGS) entry which is preliminary data.</text>
</comment>
<feature type="transmembrane region" description="Helical" evidence="2">
    <location>
        <begin position="21"/>
        <end position="38"/>
    </location>
</feature>
<dbReference type="STRING" id="1801992.A2Y98_02055"/>
<keyword evidence="2" id="KW-1133">Transmembrane helix</keyword>
<evidence type="ECO:0000313" key="3">
    <source>
        <dbReference type="EMBL" id="OGZ34406.1"/>
    </source>
</evidence>